<organism evidence="2 3">
    <name type="scientific">Arenibacter troitsensis</name>
    <dbReference type="NCBI Taxonomy" id="188872"/>
    <lineage>
        <taxon>Bacteria</taxon>
        <taxon>Pseudomonadati</taxon>
        <taxon>Bacteroidota</taxon>
        <taxon>Flavobacteriia</taxon>
        <taxon>Flavobacteriales</taxon>
        <taxon>Flavobacteriaceae</taxon>
        <taxon>Arenibacter</taxon>
    </lineage>
</organism>
<name>A0A1X7K6R7_9FLAO</name>
<gene>
    <name evidence="2" type="ORF">SAMN03080602_02546</name>
</gene>
<evidence type="ECO:0000256" key="1">
    <source>
        <dbReference type="SAM" id="SignalP"/>
    </source>
</evidence>
<dbReference type="STRING" id="188872.SAMN03080602_02546"/>
<keyword evidence="1" id="KW-0732">Signal</keyword>
<evidence type="ECO:0008006" key="4">
    <source>
        <dbReference type="Google" id="ProtNLM"/>
    </source>
</evidence>
<sequence length="239" mass="25238">MKNNLLILLFIILAIPFSRAQTPTAEELVTVHSVTNSTAMTSISGASAGALVFNLADKNLYIFDGTNWKVVGANGPEIGRTKHSFQSADHGGWYLLNGRSLTSLSSSAASAANSIGITGNLPDATDRVLKHPNSGESLGDIGGAASTTLNQANLPNVNFTGTTSSNGNHNHDFSGYFSWESIRHSSDAYREVLLSGGTNSTNTTGNHTHSVNVNSGGSNQPFDQYQPYLVANTFIYLGV</sequence>
<accession>A0A1X7K6R7</accession>
<dbReference type="OrthoDB" id="1159290at2"/>
<evidence type="ECO:0000313" key="2">
    <source>
        <dbReference type="EMBL" id="SMG36770.1"/>
    </source>
</evidence>
<protein>
    <recommendedName>
        <fullName evidence="4">Microcystin-dependent protein</fullName>
    </recommendedName>
</protein>
<dbReference type="AlphaFoldDB" id="A0A1X7K6R7"/>
<evidence type="ECO:0000313" key="3">
    <source>
        <dbReference type="Proteomes" id="UP000193420"/>
    </source>
</evidence>
<proteinExistence type="predicted"/>
<dbReference type="SUPFAM" id="SSF88874">
    <property type="entry name" value="Receptor-binding domain of short tail fibre protein gp12"/>
    <property type="match status" value="1"/>
</dbReference>
<dbReference type="RefSeq" id="WP_085499352.1">
    <property type="nucleotide sequence ID" value="NZ_FXAO01000005.1"/>
</dbReference>
<dbReference type="Proteomes" id="UP000193420">
    <property type="component" value="Unassembled WGS sequence"/>
</dbReference>
<feature type="chain" id="PRO_5013072787" description="Microcystin-dependent protein" evidence="1">
    <location>
        <begin position="21"/>
        <end position="239"/>
    </location>
</feature>
<dbReference type="EMBL" id="FXAO01000005">
    <property type="protein sequence ID" value="SMG36770.1"/>
    <property type="molecule type" value="Genomic_DNA"/>
</dbReference>
<keyword evidence="3" id="KW-1185">Reference proteome</keyword>
<reference evidence="3" key="1">
    <citation type="submission" date="2017-04" db="EMBL/GenBank/DDBJ databases">
        <authorList>
            <person name="Varghese N."/>
            <person name="Submissions S."/>
        </authorList>
    </citation>
    <scope>NUCLEOTIDE SEQUENCE [LARGE SCALE GENOMIC DNA]</scope>
    <source>
        <strain evidence="3">DSM 19835</strain>
    </source>
</reference>
<feature type="signal peptide" evidence="1">
    <location>
        <begin position="1"/>
        <end position="20"/>
    </location>
</feature>